<dbReference type="AlphaFoldDB" id="A0A059B435"/>
<keyword evidence="1" id="KW-0812">Transmembrane</keyword>
<dbReference type="eggNOG" id="KOG0797">
    <property type="taxonomic scope" value="Eukaryota"/>
</dbReference>
<organism evidence="2">
    <name type="scientific">Eucalyptus grandis</name>
    <name type="common">Flooded gum</name>
    <dbReference type="NCBI Taxonomy" id="71139"/>
    <lineage>
        <taxon>Eukaryota</taxon>
        <taxon>Viridiplantae</taxon>
        <taxon>Streptophyta</taxon>
        <taxon>Embryophyta</taxon>
        <taxon>Tracheophyta</taxon>
        <taxon>Spermatophyta</taxon>
        <taxon>Magnoliopsida</taxon>
        <taxon>eudicotyledons</taxon>
        <taxon>Gunneridae</taxon>
        <taxon>Pentapetalae</taxon>
        <taxon>rosids</taxon>
        <taxon>malvids</taxon>
        <taxon>Myrtales</taxon>
        <taxon>Myrtaceae</taxon>
        <taxon>Myrtoideae</taxon>
        <taxon>Eucalypteae</taxon>
        <taxon>Eucalyptus</taxon>
    </lineage>
</organism>
<feature type="transmembrane region" description="Helical" evidence="1">
    <location>
        <begin position="100"/>
        <end position="125"/>
    </location>
</feature>
<proteinExistence type="predicted"/>
<dbReference type="Gramene" id="KCW60410">
    <property type="protein sequence ID" value="KCW60410"/>
    <property type="gene ID" value="EUGRSUZ_H03129"/>
</dbReference>
<reference evidence="2" key="1">
    <citation type="submission" date="2013-07" db="EMBL/GenBank/DDBJ databases">
        <title>The genome of Eucalyptus grandis.</title>
        <authorList>
            <person name="Schmutz J."/>
            <person name="Hayes R."/>
            <person name="Myburg A."/>
            <person name="Tuskan G."/>
            <person name="Grattapaglia D."/>
            <person name="Rokhsar D.S."/>
        </authorList>
    </citation>
    <scope>NUCLEOTIDE SEQUENCE</scope>
    <source>
        <tissue evidence="2">Leaf extractions</tissue>
    </source>
</reference>
<sequence>MGFSVSQMDSLLKIPFLDEEVANYGSFQRKIAKRIKTCLVLHWIICGEEALKISPIEPCCLHRPIQTGHFNSGICYFHPGFCFKTPFYSVFLYGPCCPSFVLTASFSFLAGPTFSFLLLFVLSLFNSW</sequence>
<name>A0A059B435_EUCGR</name>
<dbReference type="eggNOG" id="KOG4658">
    <property type="taxonomic scope" value="Eukaryota"/>
</dbReference>
<dbReference type="InParanoid" id="A0A059B435"/>
<accession>A0A059B435</accession>
<protein>
    <submittedName>
        <fullName evidence="2">Uncharacterized protein</fullName>
    </submittedName>
</protein>
<evidence type="ECO:0000313" key="2">
    <source>
        <dbReference type="EMBL" id="KCW60410.1"/>
    </source>
</evidence>
<keyword evidence="1" id="KW-0472">Membrane</keyword>
<keyword evidence="1" id="KW-1133">Transmembrane helix</keyword>
<evidence type="ECO:0000256" key="1">
    <source>
        <dbReference type="SAM" id="Phobius"/>
    </source>
</evidence>
<gene>
    <name evidence="2" type="ORF">EUGRSUZ_H03129</name>
</gene>
<dbReference type="EMBL" id="KK198760">
    <property type="protein sequence ID" value="KCW60410.1"/>
    <property type="molecule type" value="Genomic_DNA"/>
</dbReference>